<dbReference type="Proteomes" id="UP000650467">
    <property type="component" value="Unassembled WGS sequence"/>
</dbReference>
<dbReference type="Gene3D" id="3.40.50.620">
    <property type="entry name" value="HUPs"/>
    <property type="match status" value="1"/>
</dbReference>
<feature type="compositionally biased region" description="Low complexity" evidence="1">
    <location>
        <begin position="679"/>
        <end position="689"/>
    </location>
</feature>
<feature type="region of interest" description="Disordered" evidence="1">
    <location>
        <begin position="639"/>
        <end position="698"/>
    </location>
</feature>
<feature type="region of interest" description="Disordered" evidence="1">
    <location>
        <begin position="383"/>
        <end position="453"/>
    </location>
</feature>
<feature type="compositionally biased region" description="Pro residues" evidence="1">
    <location>
        <begin position="757"/>
        <end position="766"/>
    </location>
</feature>
<feature type="compositionally biased region" description="Low complexity" evidence="1">
    <location>
        <begin position="873"/>
        <end position="882"/>
    </location>
</feature>
<feature type="compositionally biased region" description="Gly residues" evidence="1">
    <location>
        <begin position="967"/>
        <end position="986"/>
    </location>
</feature>
<feature type="compositionally biased region" description="Polar residues" evidence="1">
    <location>
        <begin position="587"/>
        <end position="596"/>
    </location>
</feature>
<feature type="compositionally biased region" description="Gly residues" evidence="1">
    <location>
        <begin position="172"/>
        <end position="181"/>
    </location>
</feature>
<evidence type="ECO:0000313" key="2">
    <source>
        <dbReference type="EMBL" id="KAG2424565.1"/>
    </source>
</evidence>
<comment type="caution">
    <text evidence="2">The sequence shown here is derived from an EMBL/GenBank/DDBJ whole genome shotgun (WGS) entry which is preliminary data.</text>
</comment>
<feature type="region of interest" description="Disordered" evidence="1">
    <location>
        <begin position="123"/>
        <end position="225"/>
    </location>
</feature>
<feature type="compositionally biased region" description="Low complexity" evidence="1">
    <location>
        <begin position="738"/>
        <end position="756"/>
    </location>
</feature>
<evidence type="ECO:0000313" key="3">
    <source>
        <dbReference type="Proteomes" id="UP000650467"/>
    </source>
</evidence>
<accession>A0A835SQ90</accession>
<gene>
    <name evidence="2" type="ORF">HXX76_014445</name>
</gene>
<keyword evidence="3" id="KW-1185">Reference proteome</keyword>
<feature type="compositionally biased region" description="Pro residues" evidence="1">
    <location>
        <begin position="717"/>
        <end position="727"/>
    </location>
</feature>
<reference evidence="2" key="1">
    <citation type="journal article" date="2020" name="bioRxiv">
        <title>Comparative genomics of Chlamydomonas.</title>
        <authorList>
            <person name="Craig R.J."/>
            <person name="Hasan A.R."/>
            <person name="Ness R.W."/>
            <person name="Keightley P.D."/>
        </authorList>
    </citation>
    <scope>NUCLEOTIDE SEQUENCE</scope>
    <source>
        <strain evidence="2">SAG 7.73</strain>
    </source>
</reference>
<organism evidence="2 3">
    <name type="scientific">Chlamydomonas incerta</name>
    <dbReference type="NCBI Taxonomy" id="51695"/>
    <lineage>
        <taxon>Eukaryota</taxon>
        <taxon>Viridiplantae</taxon>
        <taxon>Chlorophyta</taxon>
        <taxon>core chlorophytes</taxon>
        <taxon>Chlorophyceae</taxon>
        <taxon>CS clade</taxon>
        <taxon>Chlamydomonadales</taxon>
        <taxon>Chlamydomonadaceae</taxon>
        <taxon>Chlamydomonas</taxon>
    </lineage>
</organism>
<proteinExistence type="predicted"/>
<feature type="region of interest" description="Disordered" evidence="1">
    <location>
        <begin position="1323"/>
        <end position="1388"/>
    </location>
</feature>
<evidence type="ECO:0000256" key="1">
    <source>
        <dbReference type="SAM" id="MobiDB-lite"/>
    </source>
</evidence>
<feature type="compositionally biased region" description="Gly residues" evidence="1">
    <location>
        <begin position="1001"/>
        <end position="1010"/>
    </location>
</feature>
<feature type="compositionally biased region" description="Basic and acidic residues" evidence="1">
    <location>
        <begin position="138"/>
        <end position="147"/>
    </location>
</feature>
<feature type="compositionally biased region" description="Gly residues" evidence="1">
    <location>
        <begin position="669"/>
        <end position="678"/>
    </location>
</feature>
<sequence length="1923" mass="192350">MGSAASAARPTFDEEWASESTRVLDSLGGGLRPPVKRGLSTKFRLEWLKDALAEQGDKLEEALAKDPLAGRHEILRQEAIKMVKDNPASIHSFSVKEWMTRKHSDMRAQHARDELERRMRERMGLPPMEPPAPAPVNSEKEHSKPRAGEGPPSPPKRPSEAGNPGKQRVSEAGGGGGGGAGRPEWNSLHWTNTSIPDLPNKKSAANTSENKQTSEDGGEPAKPVRPEVPLAEWRYRVARAKRKALLIIRVVLAFRGRRHRARGLQRLDSLSYFIAQHLADQLPRFVDEQASYRAGKASVANLQALAEELWREQNYGTGGEALESGEDAGLALSSGDIGGAVPSALSSMDLSGAGAGLGGRGMQPWSPGAPVRQAASMPAAVMAAAAGPGPGPSGGSGSGRATPPPPLRLPGSWTAGPSTAGASSGAGAGGGSGGAGSGGNNNGLSPMLRSRPMNLTPTLHHITQAGGGAASAASSAAPSPVAAAAAAAPAAGGAPGSPGGSTSTSGLNSARMSFSGAAAGPPGGPAGPPGAAVAASLPQLPRPGAPGGGRMSTPSGGLPPAGMPTMSAGQVLLGGGGGGSGLEPEASASSITSGRTSRFSVPGALVSASADFSMVSAAGGGARAVSALEDGMSLQEAAAAGRGGGKGPKWSMPRFLGGGKGKNAAGPGALDGDGGGGAAAAAAGPPNGKRGPKGSLLAAGGDELSMVARAQSWAGPMPNPALGPPAVPHSRSLGPGEGSAAASTARAGAAAATAMAPAPPTAPAPPAGTGRNPRNRRSSAIVLGSNGSALPPSFIAAMGKVSTDGSAALSTPGEAPGSPGWNSRGPPGAGGPRGARAGSTSGAFGQTARSTGGAPAAGGGGAAPNMPRRAFGTRRGSTTGEGPPTPGGGRGASVSGGAAAAAAAAAATAAATAAAVARRAGTEGGSEAVFLRFQEEQAALEKPLRMMNMYANRANARWVEELATAVSGGGAPPSSSPGGGLEGGGPRSLASPTGAPNAGPAGAGSAGGGGGFEPPQVYEAAKFASVMGAAQSAAFKSEVAAALRAGRMAVQVLAGDDNVILASGATQALWSADPWDLIATAFPAKAGTPDRIRAVHMGPRLLMALVMAVEAVAGPEAVARLPVVLHCNEDQRADVIADLRFRKFCGLRPENLFLLVQTRRCGYVWDEAAQRFARDEASTPASAGSGYAIMQLVWPQEAVQLAAEDPAQVLAEAGPSGSGPAVEAAKASLASARRAGRDAATAGVLPLTVSVLDALAARGVQWLLTRRLRDINLYHPERTLDGEVLAYGLFLHDSCGANMSVQVEYVDGVQAVRQAQSGVVLAAPRPPRRPEREVVPNVITVTSSLDAPGSPSHPRRRAHGRDQASQPEAPGSPARRGGGPSGSSGSFVMDIKVSDTMTPRVTALLNEARLRGKGRLVVSTRRYMWKIDVLKALVQRPSVFRPSLEVAADLAYLTFDMADLTAATQFGARCVALASRHPTRSLIGAGDLEDLMGVISAQDASGNFRRLAGNTTVPRAQTAPAGSEATRRPALSPQLHSLSVGPGGGGGAAAAGGFSYANSGSAAAAAAAAVANGIGAGTPGMLGGGLGTPHSSVAAPGGGGGGGPLPGQRIVVLVADNDSTGTAVKLLMAMVKPGRDVVVLVHVVSSILQEGAGRALLRKHELLLGQTMVEVVSELLTKDPSTPLLEQLEAYCENVDAQLVVMGSQVLANASAGAAAGSGFPGGGGGGGGFPGSSGASFSGFGGGSGSSFSLAGAGGGGGGGSIIGSMALSLLKTAMRPMLIVKANAKLAAISWDSDKLRLLMEVHHTSRHLLRYAATKLLNSQRGDKLYLGRGGAKDPSAQDNVTSRRLLENFADIAAQHGLGAVKRPLEEGFETGALRLAELEKVHVLAMQAPSGRGLPASIMHVLKAARSAVLIYKTNESF</sequence>
<feature type="compositionally biased region" description="Low complexity" evidence="1">
    <location>
        <begin position="990"/>
        <end position="1000"/>
    </location>
</feature>
<feature type="region of interest" description="Disordered" evidence="1">
    <location>
        <begin position="715"/>
        <end position="778"/>
    </location>
</feature>
<name>A0A835SQ90_CHLIN</name>
<feature type="region of interest" description="Disordered" evidence="1">
    <location>
        <begin position="489"/>
        <end position="562"/>
    </location>
</feature>
<feature type="region of interest" description="Disordered" evidence="1">
    <location>
        <begin position="1506"/>
        <end position="1539"/>
    </location>
</feature>
<feature type="region of interest" description="Disordered" evidence="1">
    <location>
        <begin position="966"/>
        <end position="1010"/>
    </location>
</feature>
<feature type="region of interest" description="Disordered" evidence="1">
    <location>
        <begin position="804"/>
        <end position="895"/>
    </location>
</feature>
<dbReference type="EMBL" id="JAEHOC010000064">
    <property type="protein sequence ID" value="KAG2424565.1"/>
    <property type="molecule type" value="Genomic_DNA"/>
</dbReference>
<dbReference type="InterPro" id="IPR014729">
    <property type="entry name" value="Rossmann-like_a/b/a_fold"/>
</dbReference>
<feature type="compositionally biased region" description="Gly residues" evidence="1">
    <location>
        <begin position="424"/>
        <end position="441"/>
    </location>
</feature>
<feature type="compositionally biased region" description="Low complexity" evidence="1">
    <location>
        <begin position="411"/>
        <end position="423"/>
    </location>
</feature>
<dbReference type="OrthoDB" id="541316at2759"/>
<protein>
    <submittedName>
        <fullName evidence="2">Uncharacterized protein</fullName>
    </submittedName>
</protein>
<feature type="region of interest" description="Disordered" evidence="1">
    <location>
        <begin position="575"/>
        <end position="596"/>
    </location>
</feature>